<name>A0A1M4YDP6_9HYPH</name>
<dbReference type="GO" id="GO:0046685">
    <property type="term" value="P:response to arsenic-containing substance"/>
    <property type="evidence" value="ECO:0007669"/>
    <property type="project" value="UniProtKB-KW"/>
</dbReference>
<gene>
    <name evidence="4" type="ORF">SAMN02745157_1493</name>
</gene>
<dbReference type="AlphaFoldDB" id="A0A1M4YDP6"/>
<dbReference type="Gene3D" id="3.40.50.2300">
    <property type="match status" value="1"/>
</dbReference>
<dbReference type="PANTHER" id="PTHR43428:SF1">
    <property type="entry name" value="ARSENATE REDUCTASE"/>
    <property type="match status" value="1"/>
</dbReference>
<sequence>MGAGTDGAVAPPPAPATARPPRSVLFVCGMNSVRSPMGAAITRRLFPRGLYVASAGVRKGEPDMFAVSVMEEDGIDISRHRSQTIEDLEDTNFDVVITLAPEAHHRALELTRTMAVSVEYWPTADPTLTSGTREQILDAYRAVRDQLAERIKARFGWMPTGS</sequence>
<dbReference type="InterPro" id="IPR036196">
    <property type="entry name" value="Ptyr_pPase_sf"/>
</dbReference>
<dbReference type="RefSeq" id="WP_073052031.1">
    <property type="nucleotide sequence ID" value="NZ_FQUP01000001.1"/>
</dbReference>
<accession>A0A1M4YDP6</accession>
<dbReference type="InterPro" id="IPR023485">
    <property type="entry name" value="Ptyr_pPase"/>
</dbReference>
<feature type="domain" description="Phosphotyrosine protein phosphatase I" evidence="3">
    <location>
        <begin position="22"/>
        <end position="157"/>
    </location>
</feature>
<protein>
    <submittedName>
        <fullName evidence="4">Protein-tyrosine-phosphatase</fullName>
    </submittedName>
</protein>
<dbReference type="Pfam" id="PF01451">
    <property type="entry name" value="LMWPc"/>
    <property type="match status" value="1"/>
</dbReference>
<keyword evidence="5" id="KW-1185">Reference proteome</keyword>
<dbReference type="Proteomes" id="UP000184485">
    <property type="component" value="Unassembled WGS sequence"/>
</dbReference>
<evidence type="ECO:0000259" key="3">
    <source>
        <dbReference type="SMART" id="SM00226"/>
    </source>
</evidence>
<evidence type="ECO:0000313" key="4">
    <source>
        <dbReference type="EMBL" id="SHF03880.1"/>
    </source>
</evidence>
<evidence type="ECO:0000256" key="2">
    <source>
        <dbReference type="SAM" id="MobiDB-lite"/>
    </source>
</evidence>
<keyword evidence="1" id="KW-0059">Arsenical resistance</keyword>
<reference evidence="4 5" key="1">
    <citation type="submission" date="2016-11" db="EMBL/GenBank/DDBJ databases">
        <authorList>
            <person name="Jaros S."/>
            <person name="Januszkiewicz K."/>
            <person name="Wedrychowicz H."/>
        </authorList>
    </citation>
    <scope>NUCLEOTIDE SEQUENCE [LARGE SCALE GENOMIC DNA]</scope>
    <source>
        <strain evidence="4 5">DSM 19436</strain>
    </source>
</reference>
<proteinExistence type="predicted"/>
<dbReference type="SMART" id="SM00226">
    <property type="entry name" value="LMWPc"/>
    <property type="match status" value="1"/>
</dbReference>
<dbReference type="PANTHER" id="PTHR43428">
    <property type="entry name" value="ARSENATE REDUCTASE"/>
    <property type="match status" value="1"/>
</dbReference>
<feature type="region of interest" description="Disordered" evidence="2">
    <location>
        <begin position="1"/>
        <end position="21"/>
    </location>
</feature>
<evidence type="ECO:0000256" key="1">
    <source>
        <dbReference type="ARBA" id="ARBA00022849"/>
    </source>
</evidence>
<dbReference type="EMBL" id="FQUP01000001">
    <property type="protein sequence ID" value="SHF03880.1"/>
    <property type="molecule type" value="Genomic_DNA"/>
</dbReference>
<evidence type="ECO:0000313" key="5">
    <source>
        <dbReference type="Proteomes" id="UP000184485"/>
    </source>
</evidence>
<organism evidence="4 5">
    <name type="scientific">Kaistia soli DSM 19436</name>
    <dbReference type="NCBI Taxonomy" id="1122133"/>
    <lineage>
        <taxon>Bacteria</taxon>
        <taxon>Pseudomonadati</taxon>
        <taxon>Pseudomonadota</taxon>
        <taxon>Alphaproteobacteria</taxon>
        <taxon>Hyphomicrobiales</taxon>
        <taxon>Kaistiaceae</taxon>
        <taxon>Kaistia</taxon>
    </lineage>
</organism>
<dbReference type="SUPFAM" id="SSF52788">
    <property type="entry name" value="Phosphotyrosine protein phosphatases I"/>
    <property type="match status" value="1"/>
</dbReference>
<dbReference type="CDD" id="cd16345">
    <property type="entry name" value="LMWP_ArsC"/>
    <property type="match status" value="1"/>
</dbReference>
<dbReference type="STRING" id="1122133.SAMN02745157_1493"/>